<feature type="transmembrane region" description="Helical" evidence="7">
    <location>
        <begin position="228"/>
        <end position="254"/>
    </location>
</feature>
<dbReference type="UniPathway" id="UPA00664"/>
<gene>
    <name evidence="7 8" type="primary">lgt</name>
    <name evidence="8" type="ORF">HT99x_00667</name>
    <name evidence="9" type="ORF">HT99x_014010</name>
</gene>
<dbReference type="EC" id="2.5.1.145" evidence="7"/>
<protein>
    <recommendedName>
        <fullName evidence="7">Phosphatidylglycerol--prolipoprotein diacylglyceryl transferase</fullName>
        <ecNumber evidence="7">2.5.1.145</ecNumber>
    </recommendedName>
</protein>
<keyword evidence="2 7" id="KW-1003">Cell membrane</keyword>
<reference evidence="8" key="1">
    <citation type="submission" date="2015-09" db="EMBL/GenBank/DDBJ databases">
        <title>Draft Genome Sequences of Two Novel Amoeba-resistant Intranuclear Bacteria, Candidatus Berkiella cookevillensis and Candidatus Berkiella aquae.</title>
        <authorList>
            <person name="Mehari Y.T."/>
            <person name="Arivett B.A."/>
            <person name="Farone A.L."/>
            <person name="Gunderson J.H."/>
            <person name="Farone M.B."/>
        </authorList>
    </citation>
    <scope>NUCLEOTIDE SEQUENCE [LARGE SCALE GENOMIC DNA]</scope>
    <source>
        <strain evidence="8">HT99</strain>
    </source>
</reference>
<proteinExistence type="inferred from homology"/>
<feature type="transmembrane region" description="Helical" evidence="7">
    <location>
        <begin position="58"/>
        <end position="80"/>
    </location>
</feature>
<dbReference type="EMBL" id="LKAJ02000001">
    <property type="protein sequence ID" value="MCS5712551.1"/>
    <property type="molecule type" value="Genomic_DNA"/>
</dbReference>
<dbReference type="GO" id="GO:0042158">
    <property type="term" value="P:lipoprotein biosynthetic process"/>
    <property type="evidence" value="ECO:0007669"/>
    <property type="project" value="UniProtKB-UniRule"/>
</dbReference>
<keyword evidence="8" id="KW-0449">Lipoprotein</keyword>
<accession>A0A0Q9Z142</accession>
<dbReference type="PROSITE" id="PS01311">
    <property type="entry name" value="LGT"/>
    <property type="match status" value="1"/>
</dbReference>
<comment type="similarity">
    <text evidence="1 7">Belongs to the Lgt family.</text>
</comment>
<keyword evidence="10" id="KW-1185">Reference proteome</keyword>
<evidence type="ECO:0000313" key="9">
    <source>
        <dbReference type="EMBL" id="MCS5712551.1"/>
    </source>
</evidence>
<comment type="catalytic activity">
    <reaction evidence="7">
        <text>L-cysteinyl-[prolipoprotein] + a 1,2-diacyl-sn-glycero-3-phospho-(1'-sn-glycerol) = an S-1,2-diacyl-sn-glyceryl-L-cysteinyl-[prolipoprotein] + sn-glycerol 1-phosphate + H(+)</text>
        <dbReference type="Rhea" id="RHEA:56712"/>
        <dbReference type="Rhea" id="RHEA-COMP:14679"/>
        <dbReference type="Rhea" id="RHEA-COMP:14680"/>
        <dbReference type="ChEBI" id="CHEBI:15378"/>
        <dbReference type="ChEBI" id="CHEBI:29950"/>
        <dbReference type="ChEBI" id="CHEBI:57685"/>
        <dbReference type="ChEBI" id="CHEBI:64716"/>
        <dbReference type="ChEBI" id="CHEBI:140658"/>
        <dbReference type="EC" id="2.5.1.145"/>
    </reaction>
</comment>
<dbReference type="STRING" id="295108.HT99x_00667"/>
<comment type="function">
    <text evidence="7">Catalyzes the transfer of the diacylglyceryl group from phosphatidylglycerol to the sulfhydryl group of the N-terminal cysteine of a prolipoprotein, the first step in the formation of mature lipoproteins.</text>
</comment>
<sequence length="266" mass="30345">MIEYPNINPVALHITDAFQIRWYGIMYLVGFVACWLAARIRTKSLPGWESPERLNDLLFYTAMGVVLGGRIGYMLFYAMPDWLEDPLQLFKIWQGGMSFHGGLLGVIISTALFARHQQYPFWVIGDIIAPTVPLAIATGRLGNFINGELWGKVTDVPWAMVFPQAGFLPRHPFPLYAIALEGGLLFMLVWLYSSKQRHVGAVSGIFLLGYGVIRIFEEFFRQPDPQYGYFAFGWLTMGQILCLPMILFGLYLLLKPRQQPYEFCKV</sequence>
<dbReference type="Proteomes" id="UP000051497">
    <property type="component" value="Unassembled WGS sequence"/>
</dbReference>
<reference evidence="9" key="2">
    <citation type="journal article" date="2016" name="Genome Announc.">
        <title>Draft Genome Sequences of Two Novel Amoeba-Resistant Intranuclear Bacteria, 'Candidatus Berkiella cookevillensis' and 'Candidatus Berkiella aquae'.</title>
        <authorList>
            <person name="Mehari Y.T."/>
            <person name="Arivett B.A."/>
            <person name="Farone A.L."/>
            <person name="Gunderson J.H."/>
            <person name="Farone M.B."/>
        </authorList>
    </citation>
    <scope>NUCLEOTIDE SEQUENCE</scope>
    <source>
        <strain evidence="9">HT99</strain>
    </source>
</reference>
<dbReference type="GO" id="GO:0008961">
    <property type="term" value="F:phosphatidylglycerol-prolipoprotein diacylglyceryl transferase activity"/>
    <property type="evidence" value="ECO:0007669"/>
    <property type="project" value="UniProtKB-UniRule"/>
</dbReference>
<evidence type="ECO:0000256" key="7">
    <source>
        <dbReference type="HAMAP-Rule" id="MF_01147"/>
    </source>
</evidence>
<evidence type="ECO:0000256" key="3">
    <source>
        <dbReference type="ARBA" id="ARBA00022679"/>
    </source>
</evidence>
<keyword evidence="3 7" id="KW-0808">Transferase</keyword>
<dbReference type="GO" id="GO:0005886">
    <property type="term" value="C:plasma membrane"/>
    <property type="evidence" value="ECO:0007669"/>
    <property type="project" value="UniProtKB-SubCell"/>
</dbReference>
<feature type="transmembrane region" description="Helical" evidence="7">
    <location>
        <begin position="199"/>
        <end position="216"/>
    </location>
</feature>
<feature type="transmembrane region" description="Helical" evidence="7">
    <location>
        <begin position="92"/>
        <end position="114"/>
    </location>
</feature>
<evidence type="ECO:0000256" key="2">
    <source>
        <dbReference type="ARBA" id="ARBA00022475"/>
    </source>
</evidence>
<reference evidence="9" key="3">
    <citation type="submission" date="2021-06" db="EMBL/GenBank/DDBJ databases">
        <title>Genomic Description and Analysis of Intracellular Bacteria, Candidatus Berkiella cookevillensis and Candidatus Berkiella aquae.</title>
        <authorList>
            <person name="Kidane D.T."/>
            <person name="Mehari Y.T."/>
            <person name="Rice F.C."/>
            <person name="Arivett B.A."/>
            <person name="Farone A.L."/>
            <person name="Berk S.G."/>
            <person name="Farone M.B."/>
        </authorList>
    </citation>
    <scope>NUCLEOTIDE SEQUENCE</scope>
    <source>
        <strain evidence="9">HT99</strain>
    </source>
</reference>
<evidence type="ECO:0000256" key="6">
    <source>
        <dbReference type="ARBA" id="ARBA00023136"/>
    </source>
</evidence>
<comment type="subcellular location">
    <subcellularLocation>
        <location evidence="7">Cell membrane</location>
        <topology evidence="7">Multi-pass membrane protein</topology>
    </subcellularLocation>
</comment>
<dbReference type="OrthoDB" id="871140at2"/>
<evidence type="ECO:0000256" key="5">
    <source>
        <dbReference type="ARBA" id="ARBA00022989"/>
    </source>
</evidence>
<dbReference type="NCBIfam" id="TIGR00544">
    <property type="entry name" value="lgt"/>
    <property type="match status" value="1"/>
</dbReference>
<comment type="pathway">
    <text evidence="7">Protein modification; lipoprotein biosynthesis (diacylglyceryl transfer).</text>
</comment>
<dbReference type="EMBL" id="LKAJ01000002">
    <property type="protein sequence ID" value="KRG22248.1"/>
    <property type="molecule type" value="Genomic_DNA"/>
</dbReference>
<keyword evidence="8" id="KW-0328">Glycosyltransferase</keyword>
<dbReference type="PANTHER" id="PTHR30589:SF0">
    <property type="entry name" value="PHOSPHATIDYLGLYCEROL--PROLIPOPROTEIN DIACYLGLYCERYL TRANSFERASE"/>
    <property type="match status" value="1"/>
</dbReference>
<dbReference type="HAMAP" id="MF_01147">
    <property type="entry name" value="Lgt"/>
    <property type="match status" value="1"/>
</dbReference>
<evidence type="ECO:0000256" key="4">
    <source>
        <dbReference type="ARBA" id="ARBA00022692"/>
    </source>
</evidence>
<dbReference type="AlphaFoldDB" id="A0A0Q9Z142"/>
<dbReference type="RefSeq" id="WP_075065307.1">
    <property type="nucleotide sequence ID" value="NZ_LKAJ02000001.1"/>
</dbReference>
<keyword evidence="6 7" id="KW-0472">Membrane</keyword>
<name>A0A0Q9Z142_9GAMM</name>
<dbReference type="InterPro" id="IPR001640">
    <property type="entry name" value="Lgt"/>
</dbReference>
<organism evidence="8">
    <name type="scientific">Candidatus Berkiella aquae</name>
    <dbReference type="NCBI Taxonomy" id="295108"/>
    <lineage>
        <taxon>Bacteria</taxon>
        <taxon>Pseudomonadati</taxon>
        <taxon>Pseudomonadota</taxon>
        <taxon>Gammaproteobacteria</taxon>
        <taxon>Candidatus Berkiellales</taxon>
        <taxon>Candidatus Berkiellaceae</taxon>
        <taxon>Candidatus Berkiella</taxon>
    </lineage>
</organism>
<keyword evidence="4 7" id="KW-0812">Transmembrane</keyword>
<keyword evidence="5 7" id="KW-1133">Transmembrane helix</keyword>
<feature type="transmembrane region" description="Helical" evidence="7">
    <location>
        <begin position="20"/>
        <end position="38"/>
    </location>
</feature>
<dbReference type="Pfam" id="PF01790">
    <property type="entry name" value="LGT"/>
    <property type="match status" value="1"/>
</dbReference>
<feature type="binding site" evidence="7">
    <location>
        <position position="140"/>
    </location>
    <ligand>
        <name>a 1,2-diacyl-sn-glycero-3-phospho-(1'-sn-glycerol)</name>
        <dbReference type="ChEBI" id="CHEBI:64716"/>
    </ligand>
</feature>
<comment type="caution">
    <text evidence="8">The sequence shown here is derived from an EMBL/GenBank/DDBJ whole genome shotgun (WGS) entry which is preliminary data.</text>
</comment>
<evidence type="ECO:0000256" key="1">
    <source>
        <dbReference type="ARBA" id="ARBA00007150"/>
    </source>
</evidence>
<evidence type="ECO:0000313" key="8">
    <source>
        <dbReference type="EMBL" id="KRG22248.1"/>
    </source>
</evidence>
<evidence type="ECO:0000313" key="10">
    <source>
        <dbReference type="Proteomes" id="UP000051497"/>
    </source>
</evidence>
<dbReference type="PANTHER" id="PTHR30589">
    <property type="entry name" value="PROLIPOPROTEIN DIACYLGLYCERYL TRANSFERASE"/>
    <property type="match status" value="1"/>
</dbReference>
<feature type="transmembrane region" description="Helical" evidence="7">
    <location>
        <begin position="173"/>
        <end position="192"/>
    </location>
</feature>
<feature type="transmembrane region" description="Helical" evidence="7">
    <location>
        <begin position="121"/>
        <end position="141"/>
    </location>
</feature>
<dbReference type="PATRIC" id="fig|1590043.3.peg.668"/>